<dbReference type="AlphaFoldDB" id="A0A9Q3X3T2"/>
<dbReference type="InterPro" id="IPR046673">
    <property type="entry name" value="ToxA_N"/>
</dbReference>
<feature type="region of interest" description="Disordered" evidence="1">
    <location>
        <begin position="466"/>
        <end position="491"/>
    </location>
</feature>
<feature type="domain" description="Dermonecrotic toxin N-terminal" evidence="2">
    <location>
        <begin position="9"/>
        <end position="305"/>
    </location>
</feature>
<sequence length="683" mass="75220">MSHAVPPKSADQLTAEIVKKQFKEKFGRDVDPDKTFVVTFAYNKHGHTPPYPAQVISKQSLTEVAQKNLQHTDKTDLVDVLRGDEQYDPEVTLKTQAQIDITKGPALERQFDTTRDQKTRFYQGIYTEPAAASPGNYDTSNRIPVSVKDFQQEVWNTSYSVPYRAYLSAEIDKGELARKNLSKIAFVNAAETQHDERSLDDDDLELARRVAGAGNKPRDQLALFDDIYDHRLDPQVETKFLTLNGRPSTDIFYAVDKNTSRTLLYLPGNSSPIHPFENPGKMHDWLRKQFSLAGTKDAFLEHFQLADQDEVKRVMTNVGDGYRRFGPNDWTESRQDQSIVRGVRHDGDPFHESGRRWGEHRLNDISEQFVSNKQVTEGLLVDAAKTLGNGLLSMGAIAATFIPGPIGVFATVALATHGAIEVGEGIKDARDGKPGAAQRITFGALNALPLVGRGVFKVAKGIRNTGTTPLPKGPSGGARVKPLGAPKPASASQLRIDKHVASIEQKIVSVHNVLKKTPKQLFVTHDANNAIAALQRQRAGWQSGELLPSSKGLSNSPVAIGANRQRAILENNSQGTIDKLFTKINDAYLKADASYGRATSTAQEARNRYQIANTLYHKKSPNLPNDKVVELQDNLAKATRAVEKAPVPAELNALQATRDTLETMLFEIKPLTSFAANRGPKAP</sequence>
<name>A0A9Q3X3T2_PSESX</name>
<evidence type="ECO:0000313" key="4">
    <source>
        <dbReference type="Proteomes" id="UP000814207"/>
    </source>
</evidence>
<dbReference type="Proteomes" id="UP000814207">
    <property type="component" value="Unassembled WGS sequence"/>
</dbReference>
<accession>A0A9Q3X3T2</accession>
<evidence type="ECO:0000313" key="3">
    <source>
        <dbReference type="EMBL" id="MCF5064681.1"/>
    </source>
</evidence>
<gene>
    <name evidence="3" type="ORF">GIW73_17235</name>
</gene>
<evidence type="ECO:0000259" key="2">
    <source>
        <dbReference type="Pfam" id="PF20178"/>
    </source>
</evidence>
<dbReference type="EMBL" id="WKEU01000078">
    <property type="protein sequence ID" value="MCF5064681.1"/>
    <property type="molecule type" value="Genomic_DNA"/>
</dbReference>
<comment type="caution">
    <text evidence="3">The sequence shown here is derived from an EMBL/GenBank/DDBJ whole genome shotgun (WGS) entry which is preliminary data.</text>
</comment>
<dbReference type="Pfam" id="PF20178">
    <property type="entry name" value="ToxA_N"/>
    <property type="match status" value="1"/>
</dbReference>
<proteinExistence type="predicted"/>
<evidence type="ECO:0000256" key="1">
    <source>
        <dbReference type="SAM" id="MobiDB-lite"/>
    </source>
</evidence>
<organism evidence="3 4">
    <name type="scientific">Pseudomonas syringae</name>
    <dbReference type="NCBI Taxonomy" id="317"/>
    <lineage>
        <taxon>Bacteria</taxon>
        <taxon>Pseudomonadati</taxon>
        <taxon>Pseudomonadota</taxon>
        <taxon>Gammaproteobacteria</taxon>
        <taxon>Pseudomonadales</taxon>
        <taxon>Pseudomonadaceae</taxon>
        <taxon>Pseudomonas</taxon>
    </lineage>
</organism>
<reference evidence="3" key="1">
    <citation type="submission" date="2019-11" db="EMBL/GenBank/DDBJ databases">
        <title>Epiphytic Pseudomonas syringae from cherry orchards.</title>
        <authorList>
            <person name="Hulin M.T."/>
        </authorList>
    </citation>
    <scope>NUCLEOTIDE SEQUENCE</scope>
    <source>
        <strain evidence="3">PA-6-9A</strain>
    </source>
</reference>
<protein>
    <recommendedName>
        <fullName evidence="2">Dermonecrotic toxin N-terminal domain-containing protein</fullName>
    </recommendedName>
</protein>